<dbReference type="HOGENOM" id="CLU_1732253_0_0_1"/>
<feature type="compositionally biased region" description="Polar residues" evidence="2">
    <location>
        <begin position="88"/>
        <end position="97"/>
    </location>
</feature>
<dbReference type="GO" id="GO:0005524">
    <property type="term" value="F:ATP binding"/>
    <property type="evidence" value="ECO:0007669"/>
    <property type="project" value="InterPro"/>
</dbReference>
<proteinExistence type="inferred from homology"/>
<dbReference type="GO" id="GO:0003777">
    <property type="term" value="F:microtubule motor activity"/>
    <property type="evidence" value="ECO:0007669"/>
    <property type="project" value="InterPro"/>
</dbReference>
<dbReference type="Gene3D" id="3.40.850.10">
    <property type="entry name" value="Kinesin motor domain"/>
    <property type="match status" value="1"/>
</dbReference>
<feature type="compositionally biased region" description="Low complexity" evidence="2">
    <location>
        <begin position="98"/>
        <end position="109"/>
    </location>
</feature>
<sequence>MPDSAGYYCPSSSSSSLSPRMNQHQQGGGGGSRSFASTPSLRSRDPNVLPLLAKKNAGANVKVVVRVRAFLPREIKRNAECLIEMDPESQTTTLHPPSSSSSTTTSTSSSERKSRKILLSKSFTFDQNYYSKHLYSLQWTTLEHINNSRGE</sequence>
<dbReference type="OrthoDB" id="3176171at2759"/>
<dbReference type="PROSITE" id="PS50067">
    <property type="entry name" value="KINESIN_MOTOR_2"/>
    <property type="match status" value="1"/>
</dbReference>
<evidence type="ECO:0000313" key="4">
    <source>
        <dbReference type="EMBL" id="CAP72919.1"/>
    </source>
</evidence>
<dbReference type="GO" id="GO:0008017">
    <property type="term" value="F:microtubule binding"/>
    <property type="evidence" value="ECO:0007669"/>
    <property type="project" value="InterPro"/>
</dbReference>
<reference evidence="4" key="2">
    <citation type="submission" date="2008-07" db="EMBL/GenBank/DDBJ databases">
        <authorList>
            <person name="Genoscope - CEA"/>
        </authorList>
    </citation>
    <scope>NUCLEOTIDE SEQUENCE</scope>
    <source>
        <strain evidence="4">S mat+</strain>
    </source>
</reference>
<dbReference type="InterPro" id="IPR036961">
    <property type="entry name" value="Kinesin_motor_dom_sf"/>
</dbReference>
<evidence type="ECO:0000256" key="1">
    <source>
        <dbReference type="PROSITE-ProRule" id="PRU00283"/>
    </source>
</evidence>
<comment type="similarity">
    <text evidence="1">Belongs to the TRAFAC class myosin-kinesin ATPase superfamily. Kinesin family.</text>
</comment>
<feature type="region of interest" description="Disordered" evidence="2">
    <location>
        <begin position="1"/>
        <end position="48"/>
    </location>
</feature>
<dbReference type="EMBL" id="CU640366">
    <property type="protein sequence ID" value="CAP72919.1"/>
    <property type="molecule type" value="Genomic_DNA"/>
</dbReference>
<dbReference type="GeneID" id="6195327"/>
<gene>
    <name evidence="4" type="ORF">PODANS_2_3445</name>
</gene>
<comment type="caution">
    <text evidence="1">Lacks conserved residue(s) required for the propagation of feature annotation.</text>
</comment>
<accession>B2B544</accession>
<protein>
    <submittedName>
        <fullName evidence="4">Podospora anserina S mat+ genomic DNA chromosome 2, supercontig 2</fullName>
    </submittedName>
</protein>
<dbReference type="KEGG" id="pan:PODANSg8136"/>
<reference evidence="4" key="1">
    <citation type="journal article" date="2008" name="Genome Biol.">
        <title>The genome sequence of the model ascomycete fungus Podospora anserina.</title>
        <authorList>
            <person name="Espagne E."/>
            <person name="Lespinet O."/>
            <person name="Malagnac F."/>
            <person name="Da Silva C."/>
            <person name="Jaillon O."/>
            <person name="Porcel B.M."/>
            <person name="Couloux A."/>
            <person name="Aury J.-M."/>
            <person name="Segurens B."/>
            <person name="Poulain J."/>
            <person name="Anthouard V."/>
            <person name="Grossetete S."/>
            <person name="Khalili H."/>
            <person name="Coppin E."/>
            <person name="Dequard-Chablat M."/>
            <person name="Picard M."/>
            <person name="Contamine V."/>
            <person name="Arnaise S."/>
            <person name="Bourdais A."/>
            <person name="Berteaux-Lecellier V."/>
            <person name="Gautheret D."/>
            <person name="de Vries R.P."/>
            <person name="Battaglia E."/>
            <person name="Coutinho P.M."/>
            <person name="Danchin E.G.J."/>
            <person name="Henrissat B."/>
            <person name="El Khoury R."/>
            <person name="Sainsard-Chanet A."/>
            <person name="Boivin A."/>
            <person name="Pinan-Lucarre B."/>
            <person name="Sellem C.H."/>
            <person name="Debuchy R."/>
            <person name="Wincker P."/>
            <person name="Weissenbach J."/>
            <person name="Silar P."/>
        </authorList>
    </citation>
    <scope>NUCLEOTIDE SEQUENCE [LARGE SCALE GENOMIC DNA]</scope>
    <source>
        <strain evidence="4">S mat+</strain>
    </source>
</reference>
<dbReference type="InterPro" id="IPR001752">
    <property type="entry name" value="Kinesin_motor_dom"/>
</dbReference>
<dbReference type="AlphaFoldDB" id="B2B544"/>
<dbReference type="VEuPathDB" id="FungiDB:PODANS_2_3445"/>
<dbReference type="RefSeq" id="XP_001911094.1">
    <property type="nucleotide sequence ID" value="XM_001911059.1"/>
</dbReference>
<dbReference type="GO" id="GO:0007018">
    <property type="term" value="P:microtubule-based movement"/>
    <property type="evidence" value="ECO:0007669"/>
    <property type="project" value="InterPro"/>
</dbReference>
<evidence type="ECO:0000256" key="2">
    <source>
        <dbReference type="SAM" id="MobiDB-lite"/>
    </source>
</evidence>
<feature type="region of interest" description="Disordered" evidence="2">
    <location>
        <begin position="82"/>
        <end position="113"/>
    </location>
</feature>
<evidence type="ECO:0000259" key="3">
    <source>
        <dbReference type="PROSITE" id="PS50067"/>
    </source>
</evidence>
<feature type="domain" description="Kinesin motor" evidence="3">
    <location>
        <begin position="60"/>
        <end position="151"/>
    </location>
</feature>
<name>B2B544_PODAN</name>
<organism evidence="4">
    <name type="scientific">Podospora anserina (strain S / ATCC MYA-4624 / DSM 980 / FGSC 10383)</name>
    <name type="common">Pleurage anserina</name>
    <dbReference type="NCBI Taxonomy" id="515849"/>
    <lineage>
        <taxon>Eukaryota</taxon>
        <taxon>Fungi</taxon>
        <taxon>Dikarya</taxon>
        <taxon>Ascomycota</taxon>
        <taxon>Pezizomycotina</taxon>
        <taxon>Sordariomycetes</taxon>
        <taxon>Sordariomycetidae</taxon>
        <taxon>Sordariales</taxon>
        <taxon>Podosporaceae</taxon>
        <taxon>Podospora</taxon>
        <taxon>Podospora anserina</taxon>
    </lineage>
</organism>